<name>A0A6J8DMI7_MYTCO</name>
<organism evidence="3 4">
    <name type="scientific">Mytilus coruscus</name>
    <name type="common">Sea mussel</name>
    <dbReference type="NCBI Taxonomy" id="42192"/>
    <lineage>
        <taxon>Eukaryota</taxon>
        <taxon>Metazoa</taxon>
        <taxon>Spiralia</taxon>
        <taxon>Lophotrochozoa</taxon>
        <taxon>Mollusca</taxon>
        <taxon>Bivalvia</taxon>
        <taxon>Autobranchia</taxon>
        <taxon>Pteriomorphia</taxon>
        <taxon>Mytilida</taxon>
        <taxon>Mytiloidea</taxon>
        <taxon>Mytilidae</taxon>
        <taxon>Mytilinae</taxon>
        <taxon>Mytilus</taxon>
    </lineage>
</organism>
<dbReference type="Proteomes" id="UP000507470">
    <property type="component" value="Unassembled WGS sequence"/>
</dbReference>
<feature type="region of interest" description="Disordered" evidence="1">
    <location>
        <begin position="197"/>
        <end position="249"/>
    </location>
</feature>
<sequence length="287" mass="32172">MFLQGITQTLLDNRIRHQCTVSEEYVGITYAVLYFYLILTIAIINIMTIIVLYTLIGRRIVLHMRYRKRFHTLKKIQNIKRKNSKDLELRSFSVVEQSSALTSDGRYSTPVIRDESFAYRITKIAFAIGISFVISYVPSVVMSLTEATLGKDYTKNFGSTSIELVILAEKSFAINHVEEIGHQEKVQHIDSLIQARDRGHTTHDYPTQSGETPRARAARSPSPSQHLNWQDGGELNRDSGKTVGSIRINGTSPCLSMGIPETTGMRKHLDPGIAMQGAQAGKGRELS</sequence>
<evidence type="ECO:0000256" key="1">
    <source>
        <dbReference type="SAM" id="MobiDB-lite"/>
    </source>
</evidence>
<dbReference type="Gene3D" id="1.20.1070.10">
    <property type="entry name" value="Rhodopsin 7-helix transmembrane proteins"/>
    <property type="match status" value="1"/>
</dbReference>
<evidence type="ECO:0000313" key="4">
    <source>
        <dbReference type="Proteomes" id="UP000507470"/>
    </source>
</evidence>
<proteinExistence type="predicted"/>
<keyword evidence="2" id="KW-1133">Transmembrane helix</keyword>
<keyword evidence="2" id="KW-0812">Transmembrane</keyword>
<keyword evidence="2" id="KW-0472">Membrane</keyword>
<keyword evidence="4" id="KW-1185">Reference proteome</keyword>
<dbReference type="SUPFAM" id="SSF81321">
    <property type="entry name" value="Family A G protein-coupled receptor-like"/>
    <property type="match status" value="1"/>
</dbReference>
<gene>
    <name evidence="3" type="ORF">MCOR_42090</name>
</gene>
<evidence type="ECO:0000313" key="3">
    <source>
        <dbReference type="EMBL" id="CAC5408721.1"/>
    </source>
</evidence>
<feature type="transmembrane region" description="Helical" evidence="2">
    <location>
        <begin position="33"/>
        <end position="56"/>
    </location>
</feature>
<reference evidence="3 4" key="1">
    <citation type="submission" date="2020-06" db="EMBL/GenBank/DDBJ databases">
        <authorList>
            <person name="Li R."/>
            <person name="Bekaert M."/>
        </authorList>
    </citation>
    <scope>NUCLEOTIDE SEQUENCE [LARGE SCALE GENOMIC DNA]</scope>
    <source>
        <strain evidence="4">wild</strain>
    </source>
</reference>
<accession>A0A6J8DMI7</accession>
<protein>
    <recommendedName>
        <fullName evidence="5">G-protein coupled receptors family 1 profile domain-containing protein</fullName>
    </recommendedName>
</protein>
<dbReference type="AlphaFoldDB" id="A0A6J8DMI7"/>
<dbReference type="EMBL" id="CACVKT020007594">
    <property type="protein sequence ID" value="CAC5408721.1"/>
    <property type="molecule type" value="Genomic_DNA"/>
</dbReference>
<evidence type="ECO:0000256" key="2">
    <source>
        <dbReference type="SAM" id="Phobius"/>
    </source>
</evidence>
<feature type="transmembrane region" description="Helical" evidence="2">
    <location>
        <begin position="124"/>
        <end position="144"/>
    </location>
</feature>
<evidence type="ECO:0008006" key="5">
    <source>
        <dbReference type="Google" id="ProtNLM"/>
    </source>
</evidence>